<evidence type="ECO:0000256" key="3">
    <source>
        <dbReference type="ARBA" id="ARBA00022490"/>
    </source>
</evidence>
<dbReference type="PRINTS" id="PR00315">
    <property type="entry name" value="ELONGATNFCT"/>
</dbReference>
<reference evidence="11 12" key="1">
    <citation type="submission" date="2018-07" db="EMBL/GenBank/DDBJ databases">
        <title>Genome sequence of Rhodococcus rhodnii ATCC 35071 from Rhodnius prolixus.</title>
        <authorList>
            <person name="Patel V."/>
            <person name="Vogel K.J."/>
        </authorList>
    </citation>
    <scope>NUCLEOTIDE SEQUENCE [LARGE SCALE GENOMIC DNA]</scope>
    <source>
        <strain evidence="11 12">ATCC 35071</strain>
    </source>
</reference>
<dbReference type="InterPro" id="IPR038467">
    <property type="entry name" value="RF3_dom_3_sf"/>
</dbReference>
<dbReference type="Gene3D" id="3.40.50.300">
    <property type="entry name" value="P-loop containing nucleotide triphosphate hydrolases"/>
    <property type="match status" value="1"/>
</dbReference>
<dbReference type="GO" id="GO:0016150">
    <property type="term" value="F:translation release factor activity, codon nonspecific"/>
    <property type="evidence" value="ECO:0007669"/>
    <property type="project" value="TreeGrafter"/>
</dbReference>
<dbReference type="NCBIfam" id="TIGR00503">
    <property type="entry name" value="prfC"/>
    <property type="match status" value="1"/>
</dbReference>
<dbReference type="SUPFAM" id="SSF52540">
    <property type="entry name" value="P-loop containing nucleoside triphosphate hydrolases"/>
    <property type="match status" value="1"/>
</dbReference>
<dbReference type="PROSITE" id="PS51722">
    <property type="entry name" value="G_TR_2"/>
    <property type="match status" value="1"/>
</dbReference>
<dbReference type="RefSeq" id="WP_010839739.1">
    <property type="nucleotide sequence ID" value="NZ_QRCM01000001.1"/>
</dbReference>
<comment type="function">
    <text evidence="7">Increases the formation of ribosomal termination complexes and stimulates activities of RF-1 and RF-2. It binds guanine nucleotides and has strong preference for UGA stop codons. It may interact directly with the ribosome. The stimulation of RF-1 and RF-2 is significantly reduced by GTP and GDP, but not by GMP.</text>
</comment>
<dbReference type="Gene3D" id="2.40.30.10">
    <property type="entry name" value="Translation factors"/>
    <property type="match status" value="1"/>
</dbReference>
<comment type="caution">
    <text evidence="7">Lacks conserved residue(s) required for the propagation of feature annotation.</text>
</comment>
<dbReference type="Pfam" id="PF16658">
    <property type="entry name" value="RF3_C"/>
    <property type="match status" value="1"/>
</dbReference>
<dbReference type="GO" id="GO:0005829">
    <property type="term" value="C:cytosol"/>
    <property type="evidence" value="ECO:0007669"/>
    <property type="project" value="TreeGrafter"/>
</dbReference>
<dbReference type="SUPFAM" id="SSF50447">
    <property type="entry name" value="Translation proteins"/>
    <property type="match status" value="1"/>
</dbReference>
<dbReference type="Pfam" id="PF00009">
    <property type="entry name" value="GTP_EFTU"/>
    <property type="match status" value="1"/>
</dbReference>
<keyword evidence="5 7" id="KW-0648">Protein biosynthesis</keyword>
<evidence type="ECO:0000259" key="10">
    <source>
        <dbReference type="PROSITE" id="PS51722"/>
    </source>
</evidence>
<dbReference type="InterPro" id="IPR004548">
    <property type="entry name" value="PrfC"/>
</dbReference>
<feature type="domain" description="Tr-type G" evidence="10">
    <location>
        <begin position="28"/>
        <end position="307"/>
    </location>
</feature>
<evidence type="ECO:0000256" key="4">
    <source>
        <dbReference type="ARBA" id="ARBA00022741"/>
    </source>
</evidence>
<dbReference type="InterPro" id="IPR009000">
    <property type="entry name" value="Transl_B-barrel_sf"/>
</dbReference>
<dbReference type="InterPro" id="IPR005225">
    <property type="entry name" value="Small_GTP-bd"/>
</dbReference>
<dbReference type="PROSITE" id="PS00301">
    <property type="entry name" value="G_TR_1"/>
    <property type="match status" value="1"/>
</dbReference>
<keyword evidence="6 7" id="KW-0342">GTP-binding</keyword>
<name>A0A6P2CH04_9NOCA</name>
<comment type="caution">
    <text evidence="11">The sequence shown here is derived from an EMBL/GenBank/DDBJ whole genome shotgun (WGS) entry which is preliminary data.</text>
</comment>
<proteinExistence type="inferred from homology"/>
<dbReference type="HAMAP" id="MF_00072">
    <property type="entry name" value="Rel_fac_3"/>
    <property type="match status" value="1"/>
</dbReference>
<evidence type="ECO:0000256" key="2">
    <source>
        <dbReference type="ARBA" id="ARBA00009978"/>
    </source>
</evidence>
<dbReference type="GO" id="GO:0006449">
    <property type="term" value="P:regulation of translational termination"/>
    <property type="evidence" value="ECO:0007669"/>
    <property type="project" value="UniProtKB-UniRule"/>
</dbReference>
<dbReference type="SUPFAM" id="SSF54980">
    <property type="entry name" value="EF-G C-terminal domain-like"/>
    <property type="match status" value="1"/>
</dbReference>
<gene>
    <name evidence="7" type="primary">prfC</name>
    <name evidence="11" type="ORF">DW322_08450</name>
</gene>
<protein>
    <recommendedName>
        <fullName evidence="7 8">Peptide chain release factor 3</fullName>
        <shortName evidence="7">RF-3</shortName>
    </recommendedName>
</protein>
<feature type="compositionally biased region" description="Polar residues" evidence="9">
    <location>
        <begin position="1"/>
        <end position="13"/>
    </location>
</feature>
<dbReference type="AlphaFoldDB" id="A0A6P2CH04"/>
<dbReference type="InterPro" id="IPR000795">
    <property type="entry name" value="T_Tr_GTP-bd_dom"/>
</dbReference>
<dbReference type="Proteomes" id="UP000471120">
    <property type="component" value="Unassembled WGS sequence"/>
</dbReference>
<dbReference type="PANTHER" id="PTHR43556:SF2">
    <property type="entry name" value="PEPTIDE CHAIN RELEASE FACTOR RF3"/>
    <property type="match status" value="1"/>
</dbReference>
<evidence type="ECO:0000256" key="7">
    <source>
        <dbReference type="HAMAP-Rule" id="MF_00072"/>
    </source>
</evidence>
<dbReference type="NCBIfam" id="TIGR00231">
    <property type="entry name" value="small_GTP"/>
    <property type="match status" value="1"/>
</dbReference>
<evidence type="ECO:0000256" key="6">
    <source>
        <dbReference type="ARBA" id="ARBA00023134"/>
    </source>
</evidence>
<comment type="subcellular location">
    <subcellularLocation>
        <location evidence="1 7">Cytoplasm</location>
    </subcellularLocation>
</comment>
<dbReference type="GO" id="GO:0005525">
    <property type="term" value="F:GTP binding"/>
    <property type="evidence" value="ECO:0007669"/>
    <property type="project" value="UniProtKB-UniRule"/>
</dbReference>
<dbReference type="InterPro" id="IPR031157">
    <property type="entry name" value="G_TR_CS"/>
</dbReference>
<evidence type="ECO:0000256" key="8">
    <source>
        <dbReference type="NCBIfam" id="TIGR00503"/>
    </source>
</evidence>
<evidence type="ECO:0000256" key="1">
    <source>
        <dbReference type="ARBA" id="ARBA00004496"/>
    </source>
</evidence>
<dbReference type="InterPro" id="IPR032090">
    <property type="entry name" value="RF3_C"/>
</dbReference>
<dbReference type="GO" id="GO:0016149">
    <property type="term" value="F:translation release factor activity, codon specific"/>
    <property type="evidence" value="ECO:0007669"/>
    <property type="project" value="UniProtKB-UniRule"/>
</dbReference>
<dbReference type="Gene3D" id="3.30.70.3280">
    <property type="entry name" value="Peptide chain release factor 3, domain III"/>
    <property type="match status" value="1"/>
</dbReference>
<evidence type="ECO:0000313" key="11">
    <source>
        <dbReference type="EMBL" id="TXG90248.1"/>
    </source>
</evidence>
<dbReference type="Pfam" id="PF22042">
    <property type="entry name" value="EF-G_D2"/>
    <property type="match status" value="1"/>
</dbReference>
<evidence type="ECO:0000256" key="9">
    <source>
        <dbReference type="SAM" id="MobiDB-lite"/>
    </source>
</evidence>
<dbReference type="InterPro" id="IPR053905">
    <property type="entry name" value="EF-G-like_DII"/>
</dbReference>
<sequence>MTTPPASDASTLASAERPGAGRVGTEAARRRTFAVISHPDAGKSTLTEALALHAKVISEAGAVHGKAGRKSTVSDWMEMEKARGISVSSTALQFEYAPDTVGESDTPYVVNLVDTPGHSDFSEDTYRVLTAVDAAVMLIDAAKGLEPQTLKLFQVCRHRGIPVITVINKWDRPGRTPLELLDEISERIGLTPTPLYWPVGIAGDFRGLLERGTDGEATSYVHFTRTAGGAKIAPEEVMDADAALAREGEEWTTATEESQLLSATGQDHDQDEFVAGRTSPVIFASAMLNFGVRQILDTLVALAPAPAARTAVDGSERAVTDPFSAVVFKVQAGMDSAHRDRLAFMRIVSGVFERGMVVTHAQTGKPFATKYALTVFGRERTTVDDAYPGDVVGLVNANALAPGHTLYLDGKVEFPPIPSFAPEFFSILRAESAGKYKQFRKAVDQLDSEGVVQILRNDLRGDASPVMAAVGPMQFEVVAARMKAEYGVEARMESLPYGIARRTDAASADELNRQRGVEVFTRSDGVMLALLSDKWRLQYILKEFPELTLEPLVAGEDG</sequence>
<dbReference type="EMBL" id="QRCM01000001">
    <property type="protein sequence ID" value="TXG90248.1"/>
    <property type="molecule type" value="Genomic_DNA"/>
</dbReference>
<dbReference type="InterPro" id="IPR027417">
    <property type="entry name" value="P-loop_NTPase"/>
</dbReference>
<dbReference type="PANTHER" id="PTHR43556">
    <property type="entry name" value="PEPTIDE CHAIN RELEASE FACTOR RF3"/>
    <property type="match status" value="1"/>
</dbReference>
<feature type="binding site" evidence="7">
    <location>
        <begin position="114"/>
        <end position="118"/>
    </location>
    <ligand>
        <name>GTP</name>
        <dbReference type="ChEBI" id="CHEBI:37565"/>
    </ligand>
</feature>
<evidence type="ECO:0000313" key="12">
    <source>
        <dbReference type="Proteomes" id="UP000471120"/>
    </source>
</evidence>
<organism evidence="11 12">
    <name type="scientific">Rhodococcus rhodnii</name>
    <dbReference type="NCBI Taxonomy" id="38312"/>
    <lineage>
        <taxon>Bacteria</taxon>
        <taxon>Bacillati</taxon>
        <taxon>Actinomycetota</taxon>
        <taxon>Actinomycetes</taxon>
        <taxon>Mycobacteriales</taxon>
        <taxon>Nocardiaceae</taxon>
        <taxon>Rhodococcus</taxon>
    </lineage>
</organism>
<dbReference type="InterPro" id="IPR035647">
    <property type="entry name" value="EFG_III/V"/>
</dbReference>
<feature type="region of interest" description="Disordered" evidence="9">
    <location>
        <begin position="1"/>
        <end position="25"/>
    </location>
</feature>
<dbReference type="NCBIfam" id="NF001964">
    <property type="entry name" value="PRK00741.1"/>
    <property type="match status" value="1"/>
</dbReference>
<keyword evidence="4 7" id="KW-0547">Nucleotide-binding</keyword>
<accession>A0A6P2CH04</accession>
<comment type="similarity">
    <text evidence="2 7">Belongs to the TRAFAC class translation factor GTPase superfamily. Classic translation factor GTPase family. PrfC subfamily.</text>
</comment>
<dbReference type="GO" id="GO:0003924">
    <property type="term" value="F:GTPase activity"/>
    <property type="evidence" value="ECO:0007669"/>
    <property type="project" value="InterPro"/>
</dbReference>
<evidence type="ECO:0000256" key="5">
    <source>
        <dbReference type="ARBA" id="ARBA00022917"/>
    </source>
</evidence>
<keyword evidence="3 7" id="KW-0963">Cytoplasm</keyword>